<dbReference type="EMBL" id="JAHRIQ010084830">
    <property type="protein sequence ID" value="MEQ2249305.1"/>
    <property type="molecule type" value="Genomic_DNA"/>
</dbReference>
<name>A0ABV0UY63_9TELE</name>
<organism evidence="2 3">
    <name type="scientific">Ilyodon furcidens</name>
    <name type="common">goldbreast splitfin</name>
    <dbReference type="NCBI Taxonomy" id="33524"/>
    <lineage>
        <taxon>Eukaryota</taxon>
        <taxon>Metazoa</taxon>
        <taxon>Chordata</taxon>
        <taxon>Craniata</taxon>
        <taxon>Vertebrata</taxon>
        <taxon>Euteleostomi</taxon>
        <taxon>Actinopterygii</taxon>
        <taxon>Neopterygii</taxon>
        <taxon>Teleostei</taxon>
        <taxon>Neoteleostei</taxon>
        <taxon>Acanthomorphata</taxon>
        <taxon>Ovalentaria</taxon>
        <taxon>Atherinomorphae</taxon>
        <taxon>Cyprinodontiformes</taxon>
        <taxon>Goodeidae</taxon>
        <taxon>Ilyodon</taxon>
    </lineage>
</organism>
<proteinExistence type="predicted"/>
<feature type="region of interest" description="Disordered" evidence="1">
    <location>
        <begin position="79"/>
        <end position="101"/>
    </location>
</feature>
<dbReference type="Proteomes" id="UP001482620">
    <property type="component" value="Unassembled WGS sequence"/>
</dbReference>
<evidence type="ECO:0000313" key="2">
    <source>
        <dbReference type="EMBL" id="MEQ2249305.1"/>
    </source>
</evidence>
<accession>A0ABV0UY63</accession>
<sequence>MLTVNKVTFLCRLEKMPKPQEMIIIADINYYNYYTLSNSYFISINILDILDCEPSSGEIQGNVSASSCPSPWTETTFLPTTASTSYHSPPAPDEATKKNTTVISDDPALWPSVNDNEARCQIVKKGPVQITDFDFP</sequence>
<protein>
    <submittedName>
        <fullName evidence="2">Uncharacterized protein</fullName>
    </submittedName>
</protein>
<gene>
    <name evidence="2" type="ORF">ILYODFUR_027895</name>
</gene>
<evidence type="ECO:0000256" key="1">
    <source>
        <dbReference type="SAM" id="MobiDB-lite"/>
    </source>
</evidence>
<evidence type="ECO:0000313" key="3">
    <source>
        <dbReference type="Proteomes" id="UP001482620"/>
    </source>
</evidence>
<keyword evidence="3" id="KW-1185">Reference proteome</keyword>
<comment type="caution">
    <text evidence="2">The sequence shown here is derived from an EMBL/GenBank/DDBJ whole genome shotgun (WGS) entry which is preliminary data.</text>
</comment>
<reference evidence="2 3" key="1">
    <citation type="submission" date="2021-06" db="EMBL/GenBank/DDBJ databases">
        <authorList>
            <person name="Palmer J.M."/>
        </authorList>
    </citation>
    <scope>NUCLEOTIDE SEQUENCE [LARGE SCALE GENOMIC DNA]</scope>
    <source>
        <strain evidence="3">if_2019</strain>
        <tissue evidence="2">Muscle</tissue>
    </source>
</reference>